<keyword evidence="3" id="KW-1185">Reference proteome</keyword>
<feature type="compositionally biased region" description="Polar residues" evidence="1">
    <location>
        <begin position="65"/>
        <end position="78"/>
    </location>
</feature>
<dbReference type="VEuPathDB" id="FungiDB:MUCCIDRAFT_113937"/>
<feature type="compositionally biased region" description="Basic and acidic residues" evidence="1">
    <location>
        <begin position="157"/>
        <end position="177"/>
    </location>
</feature>
<dbReference type="AlphaFoldDB" id="A0A168IWR5"/>
<organism evidence="2 3">
    <name type="scientific">Mucor lusitanicus CBS 277.49</name>
    <dbReference type="NCBI Taxonomy" id="747725"/>
    <lineage>
        <taxon>Eukaryota</taxon>
        <taxon>Fungi</taxon>
        <taxon>Fungi incertae sedis</taxon>
        <taxon>Mucoromycota</taxon>
        <taxon>Mucoromycotina</taxon>
        <taxon>Mucoromycetes</taxon>
        <taxon>Mucorales</taxon>
        <taxon>Mucorineae</taxon>
        <taxon>Mucoraceae</taxon>
        <taxon>Mucor</taxon>
    </lineage>
</organism>
<proteinExistence type="predicted"/>
<evidence type="ECO:0000256" key="1">
    <source>
        <dbReference type="SAM" id="MobiDB-lite"/>
    </source>
</evidence>
<sequence>MDSNIQVQPEDKPNSLLPVTRKRQLSNGGDAHPRTSRRKTIGTNAEESGQDKESNNAEEKERQNMALQLSGQVRNQALSIDRSSRKAYQRNYYLARRLERGTAPRGRGRPRGRGTLGAGLPRGSETRSATEIARGTSRVRPRGRPRGSTTGRGQTRSQEEISRGVKAEETGDEAPRV</sequence>
<comment type="caution">
    <text evidence="2">The sequence shown here is derived from an EMBL/GenBank/DDBJ whole genome shotgun (WGS) entry which is preliminary data.</text>
</comment>
<feature type="region of interest" description="Disordered" evidence="1">
    <location>
        <begin position="1"/>
        <end position="177"/>
    </location>
</feature>
<name>A0A168IWR5_MUCCL</name>
<evidence type="ECO:0000313" key="2">
    <source>
        <dbReference type="EMBL" id="OAD00455.1"/>
    </source>
</evidence>
<feature type="compositionally biased region" description="Low complexity" evidence="1">
    <location>
        <begin position="146"/>
        <end position="156"/>
    </location>
</feature>
<protein>
    <submittedName>
        <fullName evidence="2">Uncharacterized protein</fullName>
    </submittedName>
</protein>
<dbReference type="Proteomes" id="UP000077051">
    <property type="component" value="Unassembled WGS sequence"/>
</dbReference>
<accession>A0A168IWR5</accession>
<gene>
    <name evidence="2" type="ORF">MUCCIDRAFT_113937</name>
</gene>
<reference evidence="2 3" key="1">
    <citation type="submission" date="2015-06" db="EMBL/GenBank/DDBJ databases">
        <title>Expansion of signal transduction pathways in fungi by whole-genome duplication.</title>
        <authorList>
            <consortium name="DOE Joint Genome Institute"/>
            <person name="Corrochano L.M."/>
            <person name="Kuo A."/>
            <person name="Marcet-Houben M."/>
            <person name="Polaino S."/>
            <person name="Salamov A."/>
            <person name="Villalobos J.M."/>
            <person name="Alvarez M.I."/>
            <person name="Avalos J."/>
            <person name="Benito E.P."/>
            <person name="Benoit I."/>
            <person name="Burger G."/>
            <person name="Camino L.P."/>
            <person name="Canovas D."/>
            <person name="Cerda-Olmedo E."/>
            <person name="Cheng J.-F."/>
            <person name="Dominguez A."/>
            <person name="Elias M."/>
            <person name="Eslava A.P."/>
            <person name="Glaser F."/>
            <person name="Grimwood J."/>
            <person name="Gutierrez G."/>
            <person name="Heitman J."/>
            <person name="Henrissat B."/>
            <person name="Iturriaga E.A."/>
            <person name="Lang B.F."/>
            <person name="Lavin J.L."/>
            <person name="Lee S."/>
            <person name="Li W."/>
            <person name="Lindquist E."/>
            <person name="Lopez-Garcia S."/>
            <person name="Luque E.M."/>
            <person name="Marcos A.T."/>
            <person name="Martin J."/>
            <person name="Mccluskey K."/>
            <person name="Medina H.R."/>
            <person name="Miralles-Duran A."/>
            <person name="Miyazaki A."/>
            <person name="Munoz-Torres E."/>
            <person name="Oguiza J.A."/>
            <person name="Ohm R."/>
            <person name="Olmedo M."/>
            <person name="Orejas M."/>
            <person name="Ortiz-Castellanos L."/>
            <person name="Pisabarro A.G."/>
            <person name="Rodriguez-Romero J."/>
            <person name="Ruiz-Herrera J."/>
            <person name="Ruiz-Vazquez R."/>
            <person name="Sanz C."/>
            <person name="Schackwitz W."/>
            <person name="Schmutz J."/>
            <person name="Shahriari M."/>
            <person name="Shelest E."/>
            <person name="Silva-Franco F."/>
            <person name="Soanes D."/>
            <person name="Syed K."/>
            <person name="Tagua V.G."/>
            <person name="Talbot N.J."/>
            <person name="Thon M."/>
            <person name="De Vries R.P."/>
            <person name="Wiebenga A."/>
            <person name="Yadav J.S."/>
            <person name="Braun E.L."/>
            <person name="Baker S."/>
            <person name="Garre V."/>
            <person name="Horwitz B."/>
            <person name="Torres-Martinez S."/>
            <person name="Idnurm A."/>
            <person name="Herrera-Estrella A."/>
            <person name="Gabaldon T."/>
            <person name="Grigoriev I.V."/>
        </authorList>
    </citation>
    <scope>NUCLEOTIDE SEQUENCE [LARGE SCALE GENOMIC DNA]</scope>
    <source>
        <strain evidence="2 3">CBS 277.49</strain>
    </source>
</reference>
<evidence type="ECO:0000313" key="3">
    <source>
        <dbReference type="Proteomes" id="UP000077051"/>
    </source>
</evidence>
<feature type="compositionally biased region" description="Basic and acidic residues" evidence="1">
    <location>
        <begin position="49"/>
        <end position="63"/>
    </location>
</feature>
<dbReference type="EMBL" id="AMYB01000007">
    <property type="protein sequence ID" value="OAD00455.1"/>
    <property type="molecule type" value="Genomic_DNA"/>
</dbReference>